<evidence type="ECO:0000313" key="2">
    <source>
        <dbReference type="Proteomes" id="UP000063429"/>
    </source>
</evidence>
<organism evidence="1 2">
    <name type="scientific">Herbaspirillum hiltneri N3</name>
    <dbReference type="NCBI Taxonomy" id="1262470"/>
    <lineage>
        <taxon>Bacteria</taxon>
        <taxon>Pseudomonadati</taxon>
        <taxon>Pseudomonadota</taxon>
        <taxon>Betaproteobacteria</taxon>
        <taxon>Burkholderiales</taxon>
        <taxon>Oxalobacteraceae</taxon>
        <taxon>Herbaspirillum</taxon>
    </lineage>
</organism>
<accession>A0ABM5V746</accession>
<dbReference type="PANTHER" id="PTHR42905">
    <property type="entry name" value="PHOSPHOENOLPYRUVATE CARBOXYLASE"/>
    <property type="match status" value="1"/>
</dbReference>
<dbReference type="PANTHER" id="PTHR42905:SF5">
    <property type="entry name" value="CARBOXYVINYL-CARBOXYPHOSPHONATE PHOSPHORYLMUTASE, CHLOROPLASTIC"/>
    <property type="match status" value="1"/>
</dbReference>
<reference evidence="2" key="1">
    <citation type="journal article" date="2015" name="Genome Announc.">
        <title>Complete Genome Sequence of Herbaspirillum hiltneri N3 (DSM 17495), Isolated from Surface-Sterilized Wheat Roots.</title>
        <authorList>
            <person name="Guizelini D."/>
            <person name="Saizaki P.M."/>
            <person name="Coimbra N.A."/>
            <person name="Weiss V.A."/>
            <person name="Faoro H."/>
            <person name="Sfeir M.Z."/>
            <person name="Baura V.A."/>
            <person name="Monteiro R.A."/>
            <person name="Chubatsu L.S."/>
            <person name="Souza E.M."/>
            <person name="Cruz L.M."/>
            <person name="Pedrosa F.O."/>
            <person name="Raittz R.T."/>
            <person name="Marchaukoski J.N."/>
            <person name="Steffens M.B."/>
        </authorList>
    </citation>
    <scope>NUCLEOTIDE SEQUENCE [LARGE SCALE GENOMIC DNA]</scope>
    <source>
        <strain evidence="2">N3</strain>
    </source>
</reference>
<evidence type="ECO:0000313" key="1">
    <source>
        <dbReference type="EMBL" id="AKZ65529.1"/>
    </source>
</evidence>
<gene>
    <name evidence="1" type="ORF">F506_19700</name>
</gene>
<dbReference type="Pfam" id="PF13714">
    <property type="entry name" value="PEP_mutase"/>
    <property type="match status" value="1"/>
</dbReference>
<dbReference type="Gene3D" id="3.20.20.60">
    <property type="entry name" value="Phosphoenolpyruvate-binding domains"/>
    <property type="match status" value="1"/>
</dbReference>
<name>A0ABM5V746_9BURK</name>
<dbReference type="SUPFAM" id="SSF51621">
    <property type="entry name" value="Phosphoenolpyruvate/pyruvate domain"/>
    <property type="match status" value="1"/>
</dbReference>
<dbReference type="EMBL" id="CP011409">
    <property type="protein sequence ID" value="AKZ65529.1"/>
    <property type="molecule type" value="Genomic_DNA"/>
</dbReference>
<dbReference type="Proteomes" id="UP000063429">
    <property type="component" value="Chromosome"/>
</dbReference>
<proteinExistence type="predicted"/>
<sequence length="291" mass="30637">MATPAEKQDAAQDAAPALTLAQRLRRPGIVVAPGCHDALGARIYEQAGFEAVYMTGNGLSASLLGAPDIGLLGMNEMVGRGRAFANAVKVPVIADADTGYGNLNNVVRTVQDYEAAGVQAIHLEDQVTPKKCGAMKGLALISKEEHADKIRIAVATRKSRDFLIIGRSDARIPLGLDEAIARGQAYAAAGADLVLLEMLQSEDEMRKAIAAIDAPLMFNAVDGKTPPLTASRFEALGFRVLSFPISATLAYTHMMRSFAQHIRATGSAFGAPAGAVTIAEYEAVLGIDGYL</sequence>
<dbReference type="InterPro" id="IPR040442">
    <property type="entry name" value="Pyrv_kinase-like_dom_sf"/>
</dbReference>
<dbReference type="CDD" id="cd00377">
    <property type="entry name" value="ICL_PEPM"/>
    <property type="match status" value="1"/>
</dbReference>
<keyword evidence="2" id="KW-1185">Reference proteome</keyword>
<protein>
    <submittedName>
        <fullName evidence="1">Carboxyvinyl-carboxyphosphonate phosphorylmutase</fullName>
    </submittedName>
</protein>
<dbReference type="InterPro" id="IPR015813">
    <property type="entry name" value="Pyrv/PenolPyrv_kinase-like_dom"/>
</dbReference>
<dbReference type="InterPro" id="IPR039556">
    <property type="entry name" value="ICL/PEPM"/>
</dbReference>